<dbReference type="Gene3D" id="1.25.40.20">
    <property type="entry name" value="Ankyrin repeat-containing domain"/>
    <property type="match status" value="2"/>
</dbReference>
<evidence type="ECO:0000313" key="1">
    <source>
        <dbReference type="EMBL" id="AVK75663.1"/>
    </source>
</evidence>
<proteinExistence type="predicted"/>
<sequence>MQGTTLAGREGQGMTTGLAAMPSEVILGIGHFLERPRDAVACILASPIFSPCLVRDLAVRHFHDDPKGAIDAGAPLAVVAAVLSVDVPIESLLVPAVRRGDQDIVDWLCCRLEDEEHPSAVAQETHADVWCGCPNTCMYSHHRWHRHFEPGTGQGIKAAMVAIDARRADLLGALLRTEVPSLDRSKRTQIMCMTRAAKVGDVRIVAMLHGLARTGRFTASGRSTLATCGCCREVACEAVLGGHVPLLDWLRENGCDAAPHAHDEKMAGIALSFRTDPPLEWMFVTAALDRRSINVAPDWMRSAATNGSLACVRFMHDHGLAPCDVSVLHTAARHGRLNVLKWAAGEAVDNLPPRRSPVEAWHSPTIAWAAAMRGNADVVAWMLSRPDMASAVTPKMIACALTKGYADVALAAHASGMLPLDRWDAVEVAARSGNADAVRAIIEHGGIYKLSALVTALEKGHQRVVACLCDRYGTADAQIAIDSMTSYDHANAWTWLRDRVPGLCVAHPLAAQWATSYGDLGRCGTLCQCARCTPSAPP</sequence>
<accession>A0A2U7UB34</accession>
<dbReference type="SUPFAM" id="SSF48403">
    <property type="entry name" value="Ankyrin repeat"/>
    <property type="match status" value="1"/>
</dbReference>
<dbReference type="InterPro" id="IPR036770">
    <property type="entry name" value="Ankyrin_rpt-contain_sf"/>
</dbReference>
<dbReference type="GeneID" id="36842084"/>
<dbReference type="KEGG" id="vg:36842084"/>
<organism evidence="1">
    <name type="scientific">Pandoravirus neocaledonia</name>
    <dbReference type="NCBI Taxonomy" id="2107708"/>
    <lineage>
        <taxon>Viruses</taxon>
        <taxon>Pandoravirus</taxon>
    </lineage>
</organism>
<name>A0A2U7UB34_9VIRU</name>
<protein>
    <submittedName>
        <fullName evidence="1">Ankyrin repeat domain containing protein</fullName>
    </submittedName>
</protein>
<dbReference type="Proteomes" id="UP000249287">
    <property type="component" value="Segment"/>
</dbReference>
<dbReference type="InterPro" id="IPR052050">
    <property type="entry name" value="SecEffector_AnkRepeat"/>
</dbReference>
<gene>
    <name evidence="1" type="ORF">pneo_cds_56</name>
</gene>
<dbReference type="RefSeq" id="YP_009481666.1">
    <property type="nucleotide sequence ID" value="NC_037666.1"/>
</dbReference>
<reference evidence="1" key="1">
    <citation type="journal article" date="2018" name="Nat. Commun.">
        <title>Diversity and evolution of the emerging Pandoraviridae family.</title>
        <authorList>
            <person name="Legendre M."/>
            <person name="Fabre E."/>
            <person name="Poirot O."/>
            <person name="Jeudy S."/>
            <person name="Lartigue A."/>
            <person name="Alempic J.M."/>
            <person name="Beucher L."/>
            <person name="Philippe N."/>
            <person name="Bertaux L."/>
            <person name="Christo-Foroux E."/>
            <person name="Labadie K."/>
            <person name="Coute Y."/>
            <person name="Abergel C."/>
            <person name="Claverie J.M."/>
        </authorList>
    </citation>
    <scope>NUCLEOTIDE SEQUENCE [LARGE SCALE GENOMIC DNA]</scope>
    <source>
        <strain evidence="1">Neocaledonia</strain>
    </source>
</reference>
<dbReference type="EMBL" id="MG011690">
    <property type="protein sequence ID" value="AVK75663.1"/>
    <property type="molecule type" value="Genomic_DNA"/>
</dbReference>
<dbReference type="PANTHER" id="PTHR46586:SF3">
    <property type="entry name" value="ANKYRIN REPEAT-CONTAINING PROTEIN"/>
    <property type="match status" value="1"/>
</dbReference>
<dbReference type="PANTHER" id="PTHR46586">
    <property type="entry name" value="ANKYRIN REPEAT-CONTAINING PROTEIN"/>
    <property type="match status" value="1"/>
</dbReference>